<feature type="transmembrane region" description="Helical" evidence="1">
    <location>
        <begin position="30"/>
        <end position="52"/>
    </location>
</feature>
<dbReference type="EMBL" id="HBUF01569011">
    <property type="protein sequence ID" value="CAG6765758.1"/>
    <property type="molecule type" value="Transcribed_RNA"/>
</dbReference>
<keyword evidence="1" id="KW-0472">Membrane</keyword>
<protein>
    <submittedName>
        <fullName evidence="2">Uncharacterized protein</fullName>
    </submittedName>
</protein>
<sequence>MVYGRWRFISVSQQLNFHLTHTLSLVEGTLFTNLLCILCCFLECCLGLFLKFQTFIIRQVRSGASMFFFFKLIFHFILSSRIVLKKLFHPTTEHTQREWRGHVF</sequence>
<evidence type="ECO:0000313" key="2">
    <source>
        <dbReference type="EMBL" id="CAG6765758.1"/>
    </source>
</evidence>
<dbReference type="AlphaFoldDB" id="A0A8D9AG20"/>
<organism evidence="2">
    <name type="scientific">Cacopsylla melanoneura</name>
    <dbReference type="NCBI Taxonomy" id="428564"/>
    <lineage>
        <taxon>Eukaryota</taxon>
        <taxon>Metazoa</taxon>
        <taxon>Ecdysozoa</taxon>
        <taxon>Arthropoda</taxon>
        <taxon>Hexapoda</taxon>
        <taxon>Insecta</taxon>
        <taxon>Pterygota</taxon>
        <taxon>Neoptera</taxon>
        <taxon>Paraneoptera</taxon>
        <taxon>Hemiptera</taxon>
        <taxon>Sternorrhyncha</taxon>
        <taxon>Psylloidea</taxon>
        <taxon>Psyllidae</taxon>
        <taxon>Psyllinae</taxon>
        <taxon>Cacopsylla</taxon>
    </lineage>
</organism>
<proteinExistence type="predicted"/>
<name>A0A8D9AG20_9HEMI</name>
<feature type="transmembrane region" description="Helical" evidence="1">
    <location>
        <begin position="64"/>
        <end position="84"/>
    </location>
</feature>
<keyword evidence="1" id="KW-0812">Transmembrane</keyword>
<keyword evidence="1" id="KW-1133">Transmembrane helix</keyword>
<reference evidence="2" key="1">
    <citation type="submission" date="2021-05" db="EMBL/GenBank/DDBJ databases">
        <authorList>
            <person name="Alioto T."/>
            <person name="Alioto T."/>
            <person name="Gomez Garrido J."/>
        </authorList>
    </citation>
    <scope>NUCLEOTIDE SEQUENCE</scope>
</reference>
<evidence type="ECO:0000256" key="1">
    <source>
        <dbReference type="SAM" id="Phobius"/>
    </source>
</evidence>
<accession>A0A8D9AG20</accession>